<accession>A0ABV7G5N4</accession>
<reference evidence="3" key="1">
    <citation type="journal article" date="2019" name="Int. J. Syst. Evol. Microbiol.">
        <title>The Global Catalogue of Microorganisms (GCM) 10K type strain sequencing project: providing services to taxonomists for standard genome sequencing and annotation.</title>
        <authorList>
            <consortium name="The Broad Institute Genomics Platform"/>
            <consortium name="The Broad Institute Genome Sequencing Center for Infectious Disease"/>
            <person name="Wu L."/>
            <person name="Ma J."/>
        </authorList>
    </citation>
    <scope>NUCLEOTIDE SEQUENCE [LARGE SCALE GENOMIC DNA]</scope>
    <source>
        <strain evidence="3">KCTC 52277</strain>
    </source>
</reference>
<keyword evidence="1" id="KW-1133">Transmembrane helix</keyword>
<keyword evidence="3" id="KW-1185">Reference proteome</keyword>
<proteinExistence type="predicted"/>
<dbReference type="EMBL" id="JBHRTD010000001">
    <property type="protein sequence ID" value="MFC3136620.1"/>
    <property type="molecule type" value="Genomic_DNA"/>
</dbReference>
<evidence type="ECO:0000256" key="1">
    <source>
        <dbReference type="SAM" id="Phobius"/>
    </source>
</evidence>
<dbReference type="RefSeq" id="WP_248936424.1">
    <property type="nucleotide sequence ID" value="NZ_JAKILF010000005.1"/>
</dbReference>
<comment type="caution">
    <text evidence="2">The sequence shown here is derived from an EMBL/GenBank/DDBJ whole genome shotgun (WGS) entry which is preliminary data.</text>
</comment>
<gene>
    <name evidence="2" type="ORF">ACFOE0_00245</name>
</gene>
<sequence length="243" mass="26205">MSFTVFSVVMLAYGLAAVSFELVKPVLFHASVSAARTGDSFKAIAFGFVALCISSVSVFASVTAIQSGVNTAKTQSAQYQQVNSQIERLVSLSDKQSRAGQITRASETEKRITELMASLPAAAPESPMTKHSFEISMIVSVLCELIVACCASFAPHARVKEAKAGLHIENMTNNIQVNANLDLVRDSIIKGDTKPSFRGIAENFKGIRREDVRALLSEMAANGLLVEYRNGYRLIGNQRGIAV</sequence>
<organism evidence="2 3">
    <name type="scientific">Shewanella submarina</name>
    <dbReference type="NCBI Taxonomy" id="2016376"/>
    <lineage>
        <taxon>Bacteria</taxon>
        <taxon>Pseudomonadati</taxon>
        <taxon>Pseudomonadota</taxon>
        <taxon>Gammaproteobacteria</taxon>
        <taxon>Alteromonadales</taxon>
        <taxon>Shewanellaceae</taxon>
        <taxon>Shewanella</taxon>
    </lineage>
</organism>
<dbReference type="Proteomes" id="UP001595621">
    <property type="component" value="Unassembled WGS sequence"/>
</dbReference>
<protein>
    <submittedName>
        <fullName evidence="2">Uncharacterized protein</fullName>
    </submittedName>
</protein>
<feature type="transmembrane region" description="Helical" evidence="1">
    <location>
        <begin position="43"/>
        <end position="65"/>
    </location>
</feature>
<keyword evidence="1" id="KW-0472">Membrane</keyword>
<name>A0ABV7G5N4_9GAMM</name>
<evidence type="ECO:0000313" key="2">
    <source>
        <dbReference type="EMBL" id="MFC3136620.1"/>
    </source>
</evidence>
<evidence type="ECO:0000313" key="3">
    <source>
        <dbReference type="Proteomes" id="UP001595621"/>
    </source>
</evidence>
<keyword evidence="1" id="KW-0812">Transmembrane</keyword>